<evidence type="ECO:0000313" key="9">
    <source>
        <dbReference type="Proteomes" id="UP000070257"/>
    </source>
</evidence>
<comment type="subcellular location">
    <subcellularLocation>
        <location evidence="1">Cell membrane</location>
        <topology evidence="1">Multi-pass membrane protein</topology>
    </subcellularLocation>
</comment>
<evidence type="ECO:0000256" key="2">
    <source>
        <dbReference type="ARBA" id="ARBA00022475"/>
    </source>
</evidence>
<sequence>MMTYLYLIALVLSIGTVLIANYTDLRERIIPNKLTYPMIVAGIALHLLFGVFQRDLIVAVRGGFGAGLAFGIGYGMYLTGGWAGGDVKLFTALGALLPVYSPPFNLPYSTAFPPYATFYPLFPVTLLFNSVIIVLPVFLIFALISKIRGEGIFYNIVKISNLEEGMIPAEIIYEKDGEFERYEAGYLGFISRKVGTPDWDRRLTDPDKAAGVSQEQVDLLKELVEEEKLEDEIKIKRGTPFAPAFGAGLFIGLFYGGLYWKLILLLI</sequence>
<evidence type="ECO:0000256" key="6">
    <source>
        <dbReference type="SAM" id="Phobius"/>
    </source>
</evidence>
<dbReference type="Gene3D" id="1.20.120.1220">
    <property type="match status" value="1"/>
</dbReference>
<feature type="domain" description="Prepilin type IV endopeptidase peptidase" evidence="7">
    <location>
        <begin position="14"/>
        <end position="133"/>
    </location>
</feature>
<keyword evidence="4 6" id="KW-1133">Transmembrane helix</keyword>
<name>A0A656YXC7_9EURY</name>
<organism evidence="8 9">
    <name type="scientific">candidate division MSBL1 archaeon SCGC-AAA259J03</name>
    <dbReference type="NCBI Taxonomy" id="1698269"/>
    <lineage>
        <taxon>Archaea</taxon>
        <taxon>Methanobacteriati</taxon>
        <taxon>Methanobacteriota</taxon>
        <taxon>candidate division MSBL1</taxon>
    </lineage>
</organism>
<keyword evidence="5 6" id="KW-0472">Membrane</keyword>
<feature type="transmembrane region" description="Helical" evidence="6">
    <location>
        <begin position="241"/>
        <end position="260"/>
    </location>
</feature>
<comment type="caution">
    <text evidence="8">The sequence shown here is derived from an EMBL/GenBank/DDBJ whole genome shotgun (WGS) entry which is preliminary data.</text>
</comment>
<dbReference type="InterPro" id="IPR000045">
    <property type="entry name" value="Prepilin_IV_endopep_pep"/>
</dbReference>
<dbReference type="GO" id="GO:0004190">
    <property type="term" value="F:aspartic-type endopeptidase activity"/>
    <property type="evidence" value="ECO:0007669"/>
    <property type="project" value="InterPro"/>
</dbReference>
<evidence type="ECO:0000256" key="4">
    <source>
        <dbReference type="ARBA" id="ARBA00022989"/>
    </source>
</evidence>
<dbReference type="PANTHER" id="PTHR36506:SF1">
    <property type="entry name" value="PREFLAGELLIN PEPTIDASE"/>
    <property type="match status" value="1"/>
</dbReference>
<protein>
    <recommendedName>
        <fullName evidence="7">Prepilin type IV endopeptidase peptidase domain-containing protein</fullName>
    </recommendedName>
</protein>
<dbReference type="AlphaFoldDB" id="A0A656YXC7"/>
<dbReference type="Proteomes" id="UP000070257">
    <property type="component" value="Unassembled WGS sequence"/>
</dbReference>
<dbReference type="PANTHER" id="PTHR36506">
    <property type="entry name" value="PREFLAGELLIN PEPTIDASE"/>
    <property type="match status" value="1"/>
</dbReference>
<dbReference type="GO" id="GO:0005886">
    <property type="term" value="C:plasma membrane"/>
    <property type="evidence" value="ECO:0007669"/>
    <property type="project" value="UniProtKB-SubCell"/>
</dbReference>
<accession>A0A656YXC7</accession>
<feature type="transmembrane region" description="Helical" evidence="6">
    <location>
        <begin position="6"/>
        <end position="22"/>
    </location>
</feature>
<gene>
    <name evidence="8" type="ORF">AKJ39_00390</name>
</gene>
<keyword evidence="9" id="KW-1185">Reference proteome</keyword>
<proteinExistence type="predicted"/>
<feature type="transmembrane region" description="Helical" evidence="6">
    <location>
        <begin position="118"/>
        <end position="144"/>
    </location>
</feature>
<dbReference type="Pfam" id="PF01478">
    <property type="entry name" value="Peptidase_A24"/>
    <property type="match status" value="1"/>
</dbReference>
<evidence type="ECO:0000259" key="7">
    <source>
        <dbReference type="Pfam" id="PF01478"/>
    </source>
</evidence>
<reference evidence="8 9" key="1">
    <citation type="journal article" date="2016" name="Sci. Rep.">
        <title>Metabolic traits of an uncultured archaeal lineage -MSBL1- from brine pools of the Red Sea.</title>
        <authorList>
            <person name="Mwirichia R."/>
            <person name="Alam I."/>
            <person name="Rashid M."/>
            <person name="Vinu M."/>
            <person name="Ba-Alawi W."/>
            <person name="Anthony Kamau A."/>
            <person name="Kamanda Ngugi D."/>
            <person name="Goker M."/>
            <person name="Klenk H.P."/>
            <person name="Bajic V."/>
            <person name="Stingl U."/>
        </authorList>
    </citation>
    <scope>NUCLEOTIDE SEQUENCE [LARGE SCALE GENOMIC DNA]</scope>
    <source>
        <strain evidence="8">SCGC-AAA259J03</strain>
    </source>
</reference>
<keyword evidence="2" id="KW-1003">Cell membrane</keyword>
<dbReference type="EMBL" id="LHXT01000003">
    <property type="protein sequence ID" value="KXA98856.1"/>
    <property type="molecule type" value="Genomic_DNA"/>
</dbReference>
<evidence type="ECO:0000256" key="5">
    <source>
        <dbReference type="ARBA" id="ARBA00023136"/>
    </source>
</evidence>
<feature type="transmembrane region" description="Helical" evidence="6">
    <location>
        <begin position="34"/>
        <end position="52"/>
    </location>
</feature>
<evidence type="ECO:0000256" key="3">
    <source>
        <dbReference type="ARBA" id="ARBA00022692"/>
    </source>
</evidence>
<dbReference type="InterPro" id="IPR052218">
    <property type="entry name" value="Preflagellin_Peptidase"/>
</dbReference>
<evidence type="ECO:0000313" key="8">
    <source>
        <dbReference type="EMBL" id="KXA98856.1"/>
    </source>
</evidence>
<feature type="transmembrane region" description="Helical" evidence="6">
    <location>
        <begin position="58"/>
        <end position="77"/>
    </location>
</feature>
<evidence type="ECO:0000256" key="1">
    <source>
        <dbReference type="ARBA" id="ARBA00004651"/>
    </source>
</evidence>
<keyword evidence="3 6" id="KW-0812">Transmembrane</keyword>